<feature type="domain" description="Carrier" evidence="4">
    <location>
        <begin position="1"/>
        <end position="46"/>
    </location>
</feature>
<evidence type="ECO:0000256" key="3">
    <source>
        <dbReference type="ARBA" id="ARBA00022679"/>
    </source>
</evidence>
<dbReference type="Gene3D" id="3.40.47.10">
    <property type="match status" value="1"/>
</dbReference>
<dbReference type="InterPro" id="IPR020841">
    <property type="entry name" value="PKS_Beta-ketoAc_synthase_dom"/>
</dbReference>
<dbReference type="STRING" id="1754192.A0A1Y1XKH3"/>
<dbReference type="GO" id="GO:0004312">
    <property type="term" value="F:fatty acid synthase activity"/>
    <property type="evidence" value="ECO:0007669"/>
    <property type="project" value="TreeGrafter"/>
</dbReference>
<dbReference type="InterPro" id="IPR050091">
    <property type="entry name" value="PKS_NRPS_Biosynth_Enz"/>
</dbReference>
<dbReference type="PROSITE" id="PS00606">
    <property type="entry name" value="KS3_1"/>
    <property type="match status" value="1"/>
</dbReference>
<organism evidence="6 7">
    <name type="scientific">Anaeromyces robustus</name>
    <dbReference type="NCBI Taxonomy" id="1754192"/>
    <lineage>
        <taxon>Eukaryota</taxon>
        <taxon>Fungi</taxon>
        <taxon>Fungi incertae sedis</taxon>
        <taxon>Chytridiomycota</taxon>
        <taxon>Chytridiomycota incertae sedis</taxon>
        <taxon>Neocallimastigomycetes</taxon>
        <taxon>Neocallimastigales</taxon>
        <taxon>Neocallimastigaceae</taxon>
        <taxon>Anaeromyces</taxon>
    </lineage>
</organism>
<dbReference type="SMART" id="SM00825">
    <property type="entry name" value="PKS_KS"/>
    <property type="match status" value="1"/>
</dbReference>
<dbReference type="GO" id="GO:0004315">
    <property type="term" value="F:3-oxoacyl-[acyl-carrier-protein] synthase activity"/>
    <property type="evidence" value="ECO:0007669"/>
    <property type="project" value="InterPro"/>
</dbReference>
<dbReference type="Gene3D" id="1.10.1200.10">
    <property type="entry name" value="ACP-like"/>
    <property type="match status" value="1"/>
</dbReference>
<dbReference type="SUPFAM" id="SSF53901">
    <property type="entry name" value="Thiolase-like"/>
    <property type="match status" value="1"/>
</dbReference>
<dbReference type="InterPro" id="IPR018201">
    <property type="entry name" value="Ketoacyl_synth_AS"/>
</dbReference>
<evidence type="ECO:0000256" key="2">
    <source>
        <dbReference type="ARBA" id="ARBA00022553"/>
    </source>
</evidence>
<evidence type="ECO:0000313" key="6">
    <source>
        <dbReference type="EMBL" id="ORX86212.1"/>
    </source>
</evidence>
<evidence type="ECO:0000259" key="5">
    <source>
        <dbReference type="PROSITE" id="PS52004"/>
    </source>
</evidence>
<reference evidence="6 7" key="2">
    <citation type="submission" date="2016-08" db="EMBL/GenBank/DDBJ databases">
        <title>Pervasive Adenine N6-methylation of Active Genes in Fungi.</title>
        <authorList>
            <consortium name="DOE Joint Genome Institute"/>
            <person name="Mondo S.J."/>
            <person name="Dannebaum R.O."/>
            <person name="Kuo R.C."/>
            <person name="Labutti K."/>
            <person name="Haridas S."/>
            <person name="Kuo A."/>
            <person name="Salamov A."/>
            <person name="Ahrendt S.R."/>
            <person name="Lipzen A."/>
            <person name="Sullivan W."/>
            <person name="Andreopoulos W.B."/>
            <person name="Clum A."/>
            <person name="Lindquist E."/>
            <person name="Daum C."/>
            <person name="Ramamoorthy G.K."/>
            <person name="Gryganskyi A."/>
            <person name="Culley D."/>
            <person name="Magnuson J.K."/>
            <person name="James T.Y."/>
            <person name="O'Malley M.A."/>
            <person name="Stajich J.E."/>
            <person name="Spatafora J.W."/>
            <person name="Visel A."/>
            <person name="Grigoriev I.V."/>
        </authorList>
    </citation>
    <scope>NUCLEOTIDE SEQUENCE [LARGE SCALE GENOMIC DNA]</scope>
    <source>
        <strain evidence="6 7">S4</strain>
    </source>
</reference>
<dbReference type="PROSITE" id="PS50075">
    <property type="entry name" value="CARRIER"/>
    <property type="match status" value="1"/>
</dbReference>
<dbReference type="SUPFAM" id="SSF47336">
    <property type="entry name" value="ACP-like"/>
    <property type="match status" value="1"/>
</dbReference>
<proteinExistence type="predicted"/>
<evidence type="ECO:0000313" key="7">
    <source>
        <dbReference type="Proteomes" id="UP000193944"/>
    </source>
</evidence>
<dbReference type="InterPro" id="IPR006162">
    <property type="entry name" value="Ppantetheine_attach_site"/>
</dbReference>
<dbReference type="OrthoDB" id="329835at2759"/>
<dbReference type="InterPro" id="IPR036736">
    <property type="entry name" value="ACP-like_sf"/>
</dbReference>
<dbReference type="InterPro" id="IPR014031">
    <property type="entry name" value="Ketoacyl_synth_C"/>
</dbReference>
<dbReference type="PROSITE" id="PS52004">
    <property type="entry name" value="KS3_2"/>
    <property type="match status" value="1"/>
</dbReference>
<dbReference type="InterPro" id="IPR016039">
    <property type="entry name" value="Thiolase-like"/>
</dbReference>
<keyword evidence="3" id="KW-0808">Transferase</keyword>
<dbReference type="EMBL" id="MCFG01000024">
    <property type="protein sequence ID" value="ORX86212.1"/>
    <property type="molecule type" value="Genomic_DNA"/>
</dbReference>
<keyword evidence="2" id="KW-0597">Phosphoprotein</keyword>
<accession>A0A1Y1XKH3</accession>
<feature type="domain" description="Ketosynthase family 3 (KS3)" evidence="5">
    <location>
        <begin position="67"/>
        <end position="501"/>
    </location>
</feature>
<comment type="caution">
    <text evidence="6">The sequence shown here is derived from an EMBL/GenBank/DDBJ whole genome shotgun (WGS) entry which is preliminary data.</text>
</comment>
<dbReference type="CDD" id="cd00833">
    <property type="entry name" value="PKS"/>
    <property type="match status" value="1"/>
</dbReference>
<dbReference type="InterPro" id="IPR014030">
    <property type="entry name" value="Ketoacyl_synth_N"/>
</dbReference>
<dbReference type="GO" id="GO:0006633">
    <property type="term" value="P:fatty acid biosynthetic process"/>
    <property type="evidence" value="ECO:0007669"/>
    <property type="project" value="InterPro"/>
</dbReference>
<feature type="non-terminal residue" evidence="6">
    <location>
        <position position="504"/>
    </location>
</feature>
<dbReference type="PANTHER" id="PTHR43775">
    <property type="entry name" value="FATTY ACID SYNTHASE"/>
    <property type="match status" value="1"/>
</dbReference>
<dbReference type="InterPro" id="IPR009081">
    <property type="entry name" value="PP-bd_ACP"/>
</dbReference>
<dbReference type="PROSITE" id="PS00012">
    <property type="entry name" value="PHOSPHOPANTETHEINE"/>
    <property type="match status" value="1"/>
</dbReference>
<gene>
    <name evidence="6" type="ORF">BCR32DRAFT_229112</name>
</gene>
<dbReference type="Pfam" id="PF00550">
    <property type="entry name" value="PP-binding"/>
    <property type="match status" value="1"/>
</dbReference>
<keyword evidence="1" id="KW-0596">Phosphopantetheine</keyword>
<protein>
    <submittedName>
        <fullName evidence="6">Ketoacyl-synt-domain-containing protein</fullName>
    </submittedName>
</protein>
<dbReference type="PANTHER" id="PTHR43775:SF37">
    <property type="entry name" value="SI:DKEY-61P9.11"/>
    <property type="match status" value="1"/>
</dbReference>
<dbReference type="Pfam" id="PF02801">
    <property type="entry name" value="Ketoacyl-synt_C"/>
    <property type="match status" value="1"/>
</dbReference>
<name>A0A1Y1XKH3_9FUNG</name>
<dbReference type="AlphaFoldDB" id="A0A1Y1XKH3"/>
<sequence>MYGIDSLSTVKLVNILSKKLKKHYSPSIIFNYGSPRLLAQYLIQPTESIPKTIKQSYGYQKNNNSKSNSIAIIGMGLRLPGAINSDKSLWSALVKGRNCVSSIPKDRKLHVSYVNKPSNELNEGEHNVKYCGYYDSRINGEKVTKFDAEFFNCLPEEAIGLDPKHRWILETSWEALENAGISPESLENSNTGVFVGVGDQQDHEKFMKECKRENFISYHNIHPSSIAGRLSYFYKLYGPSVTVDTACSTGATALHTACRSMLFGDCDISIVTASKYLFYSEEFELTSKARMTSPNGYCATFDKDANGYVPAEGCVTFILKNLELAERDKDHILAVILGSSSGQSGFRQSISIPSFEGQARNIQKAMEIANVKPSDISYIETHGTGTPYGDAIEIQGINQIFSGSHTQDNPLIIGSIKTNIGHTTETAGLASIAKVLLAMKNKIIPKHLHFKTLNPEINLKSVPLAIPTHNIKWETQNNKPRTALVSSYGLQGSAVNIILQEYIS</sequence>
<dbReference type="Pfam" id="PF00109">
    <property type="entry name" value="ketoacyl-synt"/>
    <property type="match status" value="1"/>
</dbReference>
<evidence type="ECO:0000259" key="4">
    <source>
        <dbReference type="PROSITE" id="PS50075"/>
    </source>
</evidence>
<evidence type="ECO:0000256" key="1">
    <source>
        <dbReference type="ARBA" id="ARBA00022450"/>
    </source>
</evidence>
<reference evidence="6 7" key="1">
    <citation type="submission" date="2016-08" db="EMBL/GenBank/DDBJ databases">
        <title>A Parts List for Fungal Cellulosomes Revealed by Comparative Genomics.</title>
        <authorList>
            <consortium name="DOE Joint Genome Institute"/>
            <person name="Haitjema C.H."/>
            <person name="Gilmore S.P."/>
            <person name="Henske J.K."/>
            <person name="Solomon K.V."/>
            <person name="De Groot R."/>
            <person name="Kuo A."/>
            <person name="Mondo S.J."/>
            <person name="Salamov A.A."/>
            <person name="Labutti K."/>
            <person name="Zhao Z."/>
            <person name="Chiniquy J."/>
            <person name="Barry K."/>
            <person name="Brewer H.M."/>
            <person name="Purvine S.O."/>
            <person name="Wright A.T."/>
            <person name="Boxma B."/>
            <person name="Van Alen T."/>
            <person name="Hackstein J.H."/>
            <person name="Baker S.E."/>
            <person name="Grigoriev I.V."/>
            <person name="O'Malley M.A."/>
        </authorList>
    </citation>
    <scope>NUCLEOTIDE SEQUENCE [LARGE SCALE GENOMIC DNA]</scope>
    <source>
        <strain evidence="6 7">S4</strain>
    </source>
</reference>
<keyword evidence="7" id="KW-1185">Reference proteome</keyword>
<dbReference type="Proteomes" id="UP000193944">
    <property type="component" value="Unassembled WGS sequence"/>
</dbReference>